<evidence type="ECO:0000313" key="3">
    <source>
        <dbReference type="EMBL" id="CDR88301.1"/>
    </source>
</evidence>
<gene>
    <name evidence="3" type="ORF">SPSC_04128</name>
</gene>
<protein>
    <submittedName>
        <fullName evidence="3">Related to postreplication repair protein uvsH/nuvA</fullName>
    </submittedName>
</protein>
<dbReference type="OrthoDB" id="97518at2759"/>
<reference evidence="3" key="1">
    <citation type="submission" date="2014-06" db="EMBL/GenBank/DDBJ databases">
        <authorList>
            <person name="Ju J."/>
            <person name="Zhang J."/>
        </authorList>
    </citation>
    <scope>NUCLEOTIDE SEQUENCE</scope>
    <source>
        <strain evidence="3">SscI8</strain>
    </source>
</reference>
<evidence type="ECO:0000256" key="2">
    <source>
        <dbReference type="SAM" id="MobiDB-lite"/>
    </source>
</evidence>
<dbReference type="EMBL" id="LK056677">
    <property type="protein sequence ID" value="CDR88301.1"/>
    <property type="molecule type" value="Genomic_DNA"/>
</dbReference>
<dbReference type="AlphaFoldDB" id="A0A127Z388"/>
<accession>A0A127Z388</accession>
<proteinExistence type="inferred from homology"/>
<evidence type="ECO:0000256" key="1">
    <source>
        <dbReference type="ARBA" id="ARBA00005437"/>
    </source>
</evidence>
<organism evidence="3">
    <name type="scientific">Sporisorium scitamineum</name>
    <dbReference type="NCBI Taxonomy" id="49012"/>
    <lineage>
        <taxon>Eukaryota</taxon>
        <taxon>Fungi</taxon>
        <taxon>Dikarya</taxon>
        <taxon>Basidiomycota</taxon>
        <taxon>Ustilaginomycotina</taxon>
        <taxon>Ustilaginomycetes</taxon>
        <taxon>Ustilaginales</taxon>
        <taxon>Ustilaginaceae</taxon>
        <taxon>Sporisorium</taxon>
    </lineage>
</organism>
<comment type="similarity">
    <text evidence="1">Belongs to the LOR family.</text>
</comment>
<sequence>MSKAKSPSAADPPPITAPLPPPPYPLGVLPDYTRHTTPITLRIRELKSSIGGDDFLVKDAHTNHPSLQVQAKMFSFSAKKTMRDSTGRPLFDFRRTSTLSLKKEFAGFTCDTDKQLFVVRMVGLFKPKLEIEFCNRAANGRVERWTLRGRWMSGSSQITTDEGLVVASISRDYANMGQIFCKFDPPFA</sequence>
<name>A0A127Z388_9BASI</name>
<feature type="region of interest" description="Disordered" evidence="2">
    <location>
        <begin position="1"/>
        <end position="23"/>
    </location>
</feature>
<dbReference type="SUPFAM" id="SSF54518">
    <property type="entry name" value="Tubby C-terminal domain-like"/>
    <property type="match status" value="1"/>
</dbReference>
<dbReference type="InterPro" id="IPR007612">
    <property type="entry name" value="LOR"/>
</dbReference>
<dbReference type="Gene3D" id="2.40.160.200">
    <property type="entry name" value="LURP1-related"/>
    <property type="match status" value="1"/>
</dbReference>
<feature type="compositionally biased region" description="Pro residues" evidence="2">
    <location>
        <begin position="10"/>
        <end position="23"/>
    </location>
</feature>
<dbReference type="InterPro" id="IPR038595">
    <property type="entry name" value="LOR_sf"/>
</dbReference>
<dbReference type="InterPro" id="IPR025659">
    <property type="entry name" value="Tubby-like_C"/>
</dbReference>
<dbReference type="Pfam" id="PF04525">
    <property type="entry name" value="LOR"/>
    <property type="match status" value="1"/>
</dbReference>